<evidence type="ECO:0000313" key="2">
    <source>
        <dbReference type="EMBL" id="SDK56456.1"/>
    </source>
</evidence>
<evidence type="ECO:0000313" key="3">
    <source>
        <dbReference type="Proteomes" id="UP000242700"/>
    </source>
</evidence>
<dbReference type="SMART" id="SM00530">
    <property type="entry name" value="HTH_XRE"/>
    <property type="match status" value="1"/>
</dbReference>
<dbReference type="EMBL" id="FNFI01000010">
    <property type="protein sequence ID" value="SDK56456.1"/>
    <property type="molecule type" value="Genomic_DNA"/>
</dbReference>
<dbReference type="Pfam" id="PF01381">
    <property type="entry name" value="HTH_3"/>
    <property type="match status" value="1"/>
</dbReference>
<feature type="domain" description="HTH cro/C1-type" evidence="1">
    <location>
        <begin position="9"/>
        <end position="64"/>
    </location>
</feature>
<dbReference type="Proteomes" id="UP000242700">
    <property type="component" value="Unassembled WGS sequence"/>
</dbReference>
<organism evidence="2 3">
    <name type="scientific">Jeotgalicoccus aerolatus</name>
    <dbReference type="NCBI Taxonomy" id="709510"/>
    <lineage>
        <taxon>Bacteria</taxon>
        <taxon>Bacillati</taxon>
        <taxon>Bacillota</taxon>
        <taxon>Bacilli</taxon>
        <taxon>Bacillales</taxon>
        <taxon>Staphylococcaceae</taxon>
        <taxon>Jeotgalicoccus</taxon>
    </lineage>
</organism>
<dbReference type="SUPFAM" id="SSF47413">
    <property type="entry name" value="lambda repressor-like DNA-binding domains"/>
    <property type="match status" value="1"/>
</dbReference>
<dbReference type="InterPro" id="IPR001387">
    <property type="entry name" value="Cro/C1-type_HTH"/>
</dbReference>
<dbReference type="AlphaFoldDB" id="A0A1G9CXP4"/>
<proteinExistence type="predicted"/>
<dbReference type="InterPro" id="IPR010982">
    <property type="entry name" value="Lambda_DNA-bd_dom_sf"/>
</dbReference>
<protein>
    <submittedName>
        <fullName evidence="2">Helix-turn-helix domain-containing protein</fullName>
    </submittedName>
</protein>
<name>A0A1G9CXP4_9STAP</name>
<dbReference type="STRING" id="586411.SAMN05216187_11088"/>
<reference evidence="3" key="1">
    <citation type="submission" date="2016-10" db="EMBL/GenBank/DDBJ databases">
        <authorList>
            <person name="Varghese N."/>
            <person name="Submissions S."/>
        </authorList>
    </citation>
    <scope>NUCLEOTIDE SEQUENCE [LARGE SCALE GENOMIC DNA]</scope>
    <source>
        <strain evidence="3">CGMCC 1.8911</strain>
    </source>
</reference>
<gene>
    <name evidence="2" type="ORF">SAMN05216187_11088</name>
</gene>
<evidence type="ECO:0000259" key="1">
    <source>
        <dbReference type="PROSITE" id="PS50943"/>
    </source>
</evidence>
<dbReference type="PROSITE" id="PS50943">
    <property type="entry name" value="HTH_CROC1"/>
    <property type="match status" value="1"/>
</dbReference>
<dbReference type="Gene3D" id="1.10.260.40">
    <property type="entry name" value="lambda repressor-like DNA-binding domains"/>
    <property type="match status" value="1"/>
</dbReference>
<sequence length="164" mass="19565">MEKFISRVIKDYRKKRGVSLQRMAEDLDTTRQSLSRYEHGHFEQIPISTIFDIVDYLRIPLDYVFSAVVLDGMNKYRFEQLNEELKNRTYLINEDFFTLYNTKYVQKNLKEVDTPYINAADLFYAMDVGVFEDGNQDDLKNLIETLSIEEREKAYNILKQVFDE</sequence>
<dbReference type="OrthoDB" id="1150409at2"/>
<dbReference type="GO" id="GO:0003677">
    <property type="term" value="F:DNA binding"/>
    <property type="evidence" value="ECO:0007669"/>
    <property type="project" value="InterPro"/>
</dbReference>
<dbReference type="RefSeq" id="WP_092599081.1">
    <property type="nucleotide sequence ID" value="NZ_FNFI01000010.1"/>
</dbReference>
<dbReference type="CDD" id="cd00093">
    <property type="entry name" value="HTH_XRE"/>
    <property type="match status" value="1"/>
</dbReference>
<accession>A0A1G9CXP4</accession>